<proteinExistence type="predicted"/>
<protein>
    <submittedName>
        <fullName evidence="1">Uncharacterized protein</fullName>
    </submittedName>
</protein>
<sequence length="39" mass="4640">MKLKHIKGITYHFTIKPKTLIQEGNHKRQRGDKCLFDSK</sequence>
<evidence type="ECO:0000313" key="1">
    <source>
        <dbReference type="EMBL" id="MBX44341.1"/>
    </source>
</evidence>
<organism evidence="1">
    <name type="scientific">Rhizophora mucronata</name>
    <name type="common">Asiatic mangrove</name>
    <dbReference type="NCBI Taxonomy" id="61149"/>
    <lineage>
        <taxon>Eukaryota</taxon>
        <taxon>Viridiplantae</taxon>
        <taxon>Streptophyta</taxon>
        <taxon>Embryophyta</taxon>
        <taxon>Tracheophyta</taxon>
        <taxon>Spermatophyta</taxon>
        <taxon>Magnoliopsida</taxon>
        <taxon>eudicotyledons</taxon>
        <taxon>Gunneridae</taxon>
        <taxon>Pentapetalae</taxon>
        <taxon>rosids</taxon>
        <taxon>fabids</taxon>
        <taxon>Malpighiales</taxon>
        <taxon>Rhizophoraceae</taxon>
        <taxon>Rhizophora</taxon>
    </lineage>
</organism>
<reference evidence="1" key="1">
    <citation type="submission" date="2018-02" db="EMBL/GenBank/DDBJ databases">
        <title>Rhizophora mucronata_Transcriptome.</title>
        <authorList>
            <person name="Meera S.P."/>
            <person name="Sreeshan A."/>
            <person name="Augustine A."/>
        </authorList>
    </citation>
    <scope>NUCLEOTIDE SEQUENCE</scope>
    <source>
        <tissue evidence="1">Leaf</tissue>
    </source>
</reference>
<name>A0A2P2NPG9_RHIMU</name>
<dbReference type="EMBL" id="GGEC01063857">
    <property type="protein sequence ID" value="MBX44341.1"/>
    <property type="molecule type" value="Transcribed_RNA"/>
</dbReference>
<dbReference type="AlphaFoldDB" id="A0A2P2NPG9"/>
<accession>A0A2P2NPG9</accession>